<name>A0AAN0N8N5_9VIRU</name>
<dbReference type="Pfam" id="PF02122">
    <property type="entry name" value="Peptidase_S39"/>
    <property type="match status" value="1"/>
</dbReference>
<protein>
    <submittedName>
        <fullName evidence="5">RNA-dependent RNA polymerase</fullName>
    </submittedName>
</protein>
<proteinExistence type="predicted"/>
<keyword evidence="5" id="KW-0548">Nucleotidyltransferase</keyword>
<dbReference type="InterPro" id="IPR000382">
    <property type="entry name" value="Peptidase_S39B_luteovirus"/>
</dbReference>
<dbReference type="GO" id="GO:0016032">
    <property type="term" value="P:viral process"/>
    <property type="evidence" value="ECO:0007669"/>
    <property type="project" value="InterPro"/>
</dbReference>
<dbReference type="GO" id="GO:0004252">
    <property type="term" value="F:serine-type endopeptidase activity"/>
    <property type="evidence" value="ECO:0007669"/>
    <property type="project" value="InterPro"/>
</dbReference>
<dbReference type="PROSITE" id="PS51868">
    <property type="entry name" value="PEPTIDASE_S39"/>
    <property type="match status" value="1"/>
</dbReference>
<dbReference type="GO" id="GO:0003968">
    <property type="term" value="F:RNA-directed RNA polymerase activity"/>
    <property type="evidence" value="ECO:0007669"/>
    <property type="project" value="UniProtKB-KW"/>
</dbReference>
<evidence type="ECO:0000256" key="3">
    <source>
        <dbReference type="SAM" id="Phobius"/>
    </source>
</evidence>
<evidence type="ECO:0000313" key="5">
    <source>
        <dbReference type="EMBL" id="WZL61402.1"/>
    </source>
</evidence>
<dbReference type="SUPFAM" id="SSF50494">
    <property type="entry name" value="Trypsin-like serine proteases"/>
    <property type="match status" value="1"/>
</dbReference>
<feature type="compositionally biased region" description="Polar residues" evidence="2">
    <location>
        <begin position="392"/>
        <end position="404"/>
    </location>
</feature>
<feature type="transmembrane region" description="Helical" evidence="3">
    <location>
        <begin position="32"/>
        <end position="52"/>
    </location>
</feature>
<reference evidence="5" key="1">
    <citation type="submission" date="2024-02" db="EMBL/GenBank/DDBJ databases">
        <authorList>
            <person name="Martyn C."/>
            <person name="Kistler A.L."/>
        </authorList>
    </citation>
    <scope>NUCLEOTIDE SEQUENCE</scope>
    <source>
        <strain evidence="5">CA025</strain>
    </source>
</reference>
<keyword evidence="3" id="KW-0812">Transmembrane</keyword>
<dbReference type="InterPro" id="IPR043504">
    <property type="entry name" value="Peptidase_S1_PA_chymotrypsin"/>
</dbReference>
<keyword evidence="1" id="KW-0378">Hydrolase</keyword>
<keyword evidence="3" id="KW-0472">Membrane</keyword>
<feature type="transmembrane region" description="Helical" evidence="3">
    <location>
        <begin position="7"/>
        <end position="26"/>
    </location>
</feature>
<evidence type="ECO:0000256" key="2">
    <source>
        <dbReference type="SAM" id="MobiDB-lite"/>
    </source>
</evidence>
<evidence type="ECO:0000256" key="1">
    <source>
        <dbReference type="ARBA" id="ARBA00022801"/>
    </source>
</evidence>
<organism evidence="5">
    <name type="scientific">Notleys Landing virus</name>
    <dbReference type="NCBI Taxonomy" id="3139877"/>
    <lineage>
        <taxon>Viruses</taxon>
        <taxon>Riboviria</taxon>
    </lineage>
</organism>
<feature type="compositionally biased region" description="Low complexity" evidence="2">
    <location>
        <begin position="405"/>
        <end position="427"/>
    </location>
</feature>
<keyword evidence="5" id="KW-0696">RNA-directed RNA polymerase</keyword>
<feature type="domain" description="Peptidase S39" evidence="4">
    <location>
        <begin position="131"/>
        <end position="321"/>
    </location>
</feature>
<dbReference type="GO" id="GO:0016020">
    <property type="term" value="C:membrane"/>
    <property type="evidence" value="ECO:0007669"/>
    <property type="project" value="InterPro"/>
</dbReference>
<keyword evidence="5" id="KW-0808">Transferase</keyword>
<dbReference type="EMBL" id="PP415848">
    <property type="protein sequence ID" value="WZL61402.1"/>
    <property type="molecule type" value="Genomic_RNA"/>
</dbReference>
<evidence type="ECO:0000259" key="4">
    <source>
        <dbReference type="PROSITE" id="PS51868"/>
    </source>
</evidence>
<dbReference type="InterPro" id="IPR009003">
    <property type="entry name" value="Peptidase_S1_PA"/>
</dbReference>
<feature type="region of interest" description="Disordered" evidence="2">
    <location>
        <begin position="373"/>
        <end position="449"/>
    </location>
</feature>
<sequence>MFGTVKQFLAALVAAIFAPVTLLVWLAENVKFLLAVSVFLNLTLIPFLLYIVMTDSVRVVGIWFASFVGGITDTCPRVENWSDLLGWLQSISALMWVRLVDFRAADVWYGLCFCYWWRHRKPLLYLPEKMVPGNPLVRTVEVPKFQASLMEYLDGKWCEVGQCFRVGSVLLTAVHVVDGKAERLRIQSARGTLEIESHRFRPVDDEADLAYVILDEKEFTRLGMAKAKLVAAGGEGRAASYVTVQTSTEKSTGAVQVASDLFGYVRYLGSTKPGFSGAPYYLGNNVYGMHLGAAVDNLGYDGSYLLCKVRRFTEDSAEYFERLAMQHQRRGKRLVVRQTQDPHEVEVRVNGQYIRMNKLAVDAVYESLGVEPDYAPESGNGKGPCACAQGRGQMSGTPTVAQSPSLPSSGPTESCSSGSKMMASMASQTSTPARPRDRSPITSTSDNDEVKKVPDLKCLKEVSTILSRLSANGGFNPTSTERKLLGQYVRSSLLPLLGTASSQDSEQPMEKS</sequence>
<accession>A0AAN0N8N5</accession>
<keyword evidence="3" id="KW-1133">Transmembrane helix</keyword>
<dbReference type="Gene3D" id="2.40.10.10">
    <property type="entry name" value="Trypsin-like serine proteases"/>
    <property type="match status" value="1"/>
</dbReference>